<comment type="similarity">
    <text evidence="2">Belongs to the metallo-beta-lactamase superfamily.</text>
</comment>
<name>A0A4R9G855_9LEPT</name>
<dbReference type="InterPro" id="IPR051013">
    <property type="entry name" value="MBL_superfamily_lactonases"/>
</dbReference>
<gene>
    <name evidence="8" type="ORF">EHO59_02565</name>
</gene>
<organism evidence="8 9">
    <name type="scientific">Leptospira semungkisensis</name>
    <dbReference type="NCBI Taxonomy" id="2484985"/>
    <lineage>
        <taxon>Bacteria</taxon>
        <taxon>Pseudomonadati</taxon>
        <taxon>Spirochaetota</taxon>
        <taxon>Spirochaetia</taxon>
        <taxon>Leptospirales</taxon>
        <taxon>Leptospiraceae</taxon>
        <taxon>Leptospira</taxon>
    </lineage>
</organism>
<evidence type="ECO:0000256" key="3">
    <source>
        <dbReference type="ARBA" id="ARBA00022723"/>
    </source>
</evidence>
<protein>
    <submittedName>
        <fullName evidence="8">MBL fold metallo-hydrolase</fullName>
    </submittedName>
</protein>
<dbReference type="OrthoDB" id="9802897at2"/>
<dbReference type="Gene3D" id="3.60.15.10">
    <property type="entry name" value="Ribonuclease Z/Hydroxyacylglutathione hydrolase-like"/>
    <property type="match status" value="1"/>
</dbReference>
<dbReference type="InterPro" id="IPR036866">
    <property type="entry name" value="RibonucZ/Hydroxyglut_hydro"/>
</dbReference>
<dbReference type="SMART" id="SM00849">
    <property type="entry name" value="Lactamase_B"/>
    <property type="match status" value="1"/>
</dbReference>
<sequence length="284" mass="31842">MFRFRIFLLLFLLSQCTSSSSVEKKEPNLVSANANPSLLSDGLYAIRYGKLLYSNQLMNSESEEGESEIVLLFYLLKLGSRIILIDTGISSKETVRKFGVQDWVSPERSLSSAGILPSSVQEIVLTHYHFDHAGGLDLFPDAKIYVRAQDWTALKKSNWFPNLERKLLLKERSKKIQLLDSSLELAQNFRILFTGGHTAGSLAVEWSLHPGKGFLITGDECYWIDPCKKGKGLPKAAAFSVQNNKEFLDYVDVLSSQGSMILTMHDPQVLSQGKEVLPGIFKLY</sequence>
<keyword evidence="3" id="KW-0479">Metal-binding</keyword>
<dbReference type="RefSeq" id="WP_135584445.1">
    <property type="nucleotide sequence ID" value="NZ_RQEP01000005.1"/>
</dbReference>
<feature type="signal peptide" evidence="6">
    <location>
        <begin position="1"/>
        <end position="21"/>
    </location>
</feature>
<dbReference type="InterPro" id="IPR001279">
    <property type="entry name" value="Metallo-B-lactamas"/>
</dbReference>
<evidence type="ECO:0000256" key="6">
    <source>
        <dbReference type="SAM" id="SignalP"/>
    </source>
</evidence>
<evidence type="ECO:0000256" key="2">
    <source>
        <dbReference type="ARBA" id="ARBA00007749"/>
    </source>
</evidence>
<keyword evidence="4 8" id="KW-0378">Hydrolase</keyword>
<dbReference type="AlphaFoldDB" id="A0A4R9G855"/>
<dbReference type="PANTHER" id="PTHR42978">
    <property type="entry name" value="QUORUM-QUENCHING LACTONASE YTNP-RELATED-RELATED"/>
    <property type="match status" value="1"/>
</dbReference>
<dbReference type="PANTHER" id="PTHR42978:SF7">
    <property type="entry name" value="METALLO-HYDROLASE RV2300C-RELATED"/>
    <property type="match status" value="1"/>
</dbReference>
<keyword evidence="5" id="KW-0862">Zinc</keyword>
<keyword evidence="9" id="KW-1185">Reference proteome</keyword>
<feature type="chain" id="PRO_5020459848" evidence="6">
    <location>
        <begin position="22"/>
        <end position="284"/>
    </location>
</feature>
<evidence type="ECO:0000259" key="7">
    <source>
        <dbReference type="SMART" id="SM00849"/>
    </source>
</evidence>
<evidence type="ECO:0000313" key="9">
    <source>
        <dbReference type="Proteomes" id="UP000297453"/>
    </source>
</evidence>
<proteinExistence type="inferred from homology"/>
<dbReference type="Pfam" id="PF00753">
    <property type="entry name" value="Lactamase_B"/>
    <property type="match status" value="1"/>
</dbReference>
<dbReference type="GO" id="GO:0016787">
    <property type="term" value="F:hydrolase activity"/>
    <property type="evidence" value="ECO:0007669"/>
    <property type="project" value="UniProtKB-KW"/>
</dbReference>
<evidence type="ECO:0000256" key="5">
    <source>
        <dbReference type="ARBA" id="ARBA00022833"/>
    </source>
</evidence>
<keyword evidence="6" id="KW-0732">Signal</keyword>
<feature type="domain" description="Metallo-beta-lactamase" evidence="7">
    <location>
        <begin position="70"/>
        <end position="265"/>
    </location>
</feature>
<comment type="caution">
    <text evidence="8">The sequence shown here is derived from an EMBL/GenBank/DDBJ whole genome shotgun (WGS) entry which is preliminary data.</text>
</comment>
<evidence type="ECO:0000256" key="1">
    <source>
        <dbReference type="ARBA" id="ARBA00001947"/>
    </source>
</evidence>
<dbReference type="GO" id="GO:0046872">
    <property type="term" value="F:metal ion binding"/>
    <property type="evidence" value="ECO:0007669"/>
    <property type="project" value="UniProtKB-KW"/>
</dbReference>
<evidence type="ECO:0000313" key="8">
    <source>
        <dbReference type="EMBL" id="TGK07017.1"/>
    </source>
</evidence>
<reference evidence="8" key="1">
    <citation type="journal article" date="2019" name="PLoS Negl. Trop. Dis.">
        <title>Revisiting the worldwide diversity of Leptospira species in the environment.</title>
        <authorList>
            <person name="Vincent A.T."/>
            <person name="Schiettekatte O."/>
            <person name="Bourhy P."/>
            <person name="Veyrier F.J."/>
            <person name="Picardeau M."/>
        </authorList>
    </citation>
    <scope>NUCLEOTIDE SEQUENCE [LARGE SCALE GENOMIC DNA]</scope>
    <source>
        <strain evidence="8">SSS9</strain>
    </source>
</reference>
<comment type="cofactor">
    <cofactor evidence="1">
        <name>Zn(2+)</name>
        <dbReference type="ChEBI" id="CHEBI:29105"/>
    </cofactor>
</comment>
<dbReference type="SUPFAM" id="SSF56281">
    <property type="entry name" value="Metallo-hydrolase/oxidoreductase"/>
    <property type="match status" value="1"/>
</dbReference>
<dbReference type="EMBL" id="RQEP01000005">
    <property type="protein sequence ID" value="TGK07017.1"/>
    <property type="molecule type" value="Genomic_DNA"/>
</dbReference>
<evidence type="ECO:0000256" key="4">
    <source>
        <dbReference type="ARBA" id="ARBA00022801"/>
    </source>
</evidence>
<accession>A0A4R9G855</accession>
<dbReference type="Proteomes" id="UP000297453">
    <property type="component" value="Unassembled WGS sequence"/>
</dbReference>